<accession>A0ACB7UJW5</accession>
<protein>
    <submittedName>
        <fullName evidence="1">X8 domain-containing protein</fullName>
    </submittedName>
</protein>
<evidence type="ECO:0000313" key="2">
    <source>
        <dbReference type="Proteomes" id="UP000827976"/>
    </source>
</evidence>
<dbReference type="Proteomes" id="UP000827976">
    <property type="component" value="Chromosome 15"/>
</dbReference>
<dbReference type="EMBL" id="CM037025">
    <property type="protein sequence ID" value="KAH7660678.1"/>
    <property type="molecule type" value="Genomic_DNA"/>
</dbReference>
<organism evidence="1 2">
    <name type="scientific">Dioscorea alata</name>
    <name type="common">Purple yam</name>
    <dbReference type="NCBI Taxonomy" id="55571"/>
    <lineage>
        <taxon>Eukaryota</taxon>
        <taxon>Viridiplantae</taxon>
        <taxon>Streptophyta</taxon>
        <taxon>Embryophyta</taxon>
        <taxon>Tracheophyta</taxon>
        <taxon>Spermatophyta</taxon>
        <taxon>Magnoliopsida</taxon>
        <taxon>Liliopsida</taxon>
        <taxon>Dioscoreales</taxon>
        <taxon>Dioscoreaceae</taxon>
        <taxon>Dioscorea</taxon>
    </lineage>
</organism>
<gene>
    <name evidence="1" type="ORF">IHE45_15G009000</name>
</gene>
<evidence type="ECO:0000313" key="1">
    <source>
        <dbReference type="EMBL" id="KAH7660678.1"/>
    </source>
</evidence>
<reference evidence="2" key="1">
    <citation type="journal article" date="2022" name="Nat. Commun.">
        <title>Chromosome evolution and the genetic basis of agronomically important traits in greater yam.</title>
        <authorList>
            <person name="Bredeson J.V."/>
            <person name="Lyons J.B."/>
            <person name="Oniyinde I.O."/>
            <person name="Okereke N.R."/>
            <person name="Kolade O."/>
            <person name="Nnabue I."/>
            <person name="Nwadili C.O."/>
            <person name="Hribova E."/>
            <person name="Parker M."/>
            <person name="Nwogha J."/>
            <person name="Shu S."/>
            <person name="Carlson J."/>
            <person name="Kariba R."/>
            <person name="Muthemba S."/>
            <person name="Knop K."/>
            <person name="Barton G.J."/>
            <person name="Sherwood A.V."/>
            <person name="Lopez-Montes A."/>
            <person name="Asiedu R."/>
            <person name="Jamnadass R."/>
            <person name="Muchugi A."/>
            <person name="Goodstein D."/>
            <person name="Egesi C.N."/>
            <person name="Featherston J."/>
            <person name="Asfaw A."/>
            <person name="Simpson G.G."/>
            <person name="Dolezel J."/>
            <person name="Hendre P.S."/>
            <person name="Van Deynze A."/>
            <person name="Kumar P.L."/>
            <person name="Obidiegwu J.E."/>
            <person name="Bhattacharjee R."/>
            <person name="Rokhsar D.S."/>
        </authorList>
    </citation>
    <scope>NUCLEOTIDE SEQUENCE [LARGE SCALE GENOMIC DNA]</scope>
    <source>
        <strain evidence="2">cv. TDa95/00328</strain>
    </source>
</reference>
<keyword evidence="2" id="KW-1185">Reference proteome</keyword>
<comment type="caution">
    <text evidence="1">The sequence shown here is derived from an EMBL/GenBank/DDBJ whole genome shotgun (WGS) entry which is preliminary data.</text>
</comment>
<name>A0ACB7UJW5_DIOAL</name>
<proteinExistence type="predicted"/>
<sequence>MALLFLSLLLLPIFTTITISDGAWCVCKPELSDTMLQKTIDYACGAGADCSPIIKNGPCFNPDTVKSHCNYAANSYYQRKGQAQGSCDFSGTATLTSSDPSVNGCSYPSSASTASSTTTNTSPGSSSSTTTTTPGSLTPSTTGTGGVMGSLGPSSASPDYSEAGYVLQARISSVLFYLIIFSCLLFFRV</sequence>